<evidence type="ECO:0000256" key="10">
    <source>
        <dbReference type="ARBA" id="ARBA00023170"/>
    </source>
</evidence>
<evidence type="ECO:0000259" key="19">
    <source>
        <dbReference type="PROSITE" id="PS50011"/>
    </source>
</evidence>
<evidence type="ECO:0000313" key="22">
    <source>
        <dbReference type="Proteomes" id="UP000605970"/>
    </source>
</evidence>
<dbReference type="Pfam" id="PF01094">
    <property type="entry name" value="ANF_receptor"/>
    <property type="match status" value="1"/>
</dbReference>
<evidence type="ECO:0000313" key="21">
    <source>
        <dbReference type="EMBL" id="KAF7624678.1"/>
    </source>
</evidence>
<evidence type="ECO:0000256" key="6">
    <source>
        <dbReference type="ARBA" id="ARBA00022842"/>
    </source>
</evidence>
<dbReference type="Pfam" id="PF00211">
    <property type="entry name" value="Guanylate_cyc"/>
    <property type="match status" value="1"/>
</dbReference>
<reference evidence="21" key="1">
    <citation type="journal article" date="2020" name="Ecol. Evol.">
        <title>Genome structure and content of the rice root-knot nematode (Meloidogyne graminicola).</title>
        <authorList>
            <person name="Phan N.T."/>
            <person name="Danchin E.G.J."/>
            <person name="Klopp C."/>
            <person name="Perfus-Barbeoch L."/>
            <person name="Kozlowski D.K."/>
            <person name="Koutsovoulos G.D."/>
            <person name="Lopez-Roques C."/>
            <person name="Bouchez O."/>
            <person name="Zahm M."/>
            <person name="Besnard G."/>
            <person name="Bellafiore S."/>
        </authorList>
    </citation>
    <scope>NUCLEOTIDE SEQUENCE</scope>
    <source>
        <strain evidence="21">VN-18</strain>
    </source>
</reference>
<dbReference type="GO" id="GO:0035556">
    <property type="term" value="P:intracellular signal transduction"/>
    <property type="evidence" value="ECO:0007669"/>
    <property type="project" value="InterPro"/>
</dbReference>
<evidence type="ECO:0000256" key="1">
    <source>
        <dbReference type="ARBA" id="ARBA00001436"/>
    </source>
</evidence>
<dbReference type="GO" id="GO:0005886">
    <property type="term" value="C:plasma membrane"/>
    <property type="evidence" value="ECO:0007669"/>
    <property type="project" value="TreeGrafter"/>
</dbReference>
<dbReference type="GO" id="GO:0005524">
    <property type="term" value="F:ATP binding"/>
    <property type="evidence" value="ECO:0007669"/>
    <property type="project" value="InterPro"/>
</dbReference>
<comment type="subcellular location">
    <subcellularLocation>
        <location evidence="2">Membrane</location>
        <topology evidence="2">Single-pass type I membrane protein</topology>
    </subcellularLocation>
</comment>
<dbReference type="PANTHER" id="PTHR11920:SF485">
    <property type="entry name" value="RECEPTOR-TYPE GUANYLATE CYCLASE DAF-11"/>
    <property type="match status" value="1"/>
</dbReference>
<dbReference type="GO" id="GO:0007168">
    <property type="term" value="P:receptor guanylyl cyclase signaling pathway"/>
    <property type="evidence" value="ECO:0007669"/>
    <property type="project" value="TreeGrafter"/>
</dbReference>
<comment type="similarity">
    <text evidence="14">Belongs to the adenylyl cyclase class-4/guanylyl cyclase family.</text>
</comment>
<keyword evidence="10" id="KW-0675">Receptor</keyword>
<keyword evidence="16" id="KW-0175">Coiled coil</keyword>
<dbReference type="EMBL" id="JABEBT010000211">
    <property type="protein sequence ID" value="KAF7624678.1"/>
    <property type="molecule type" value="Genomic_DNA"/>
</dbReference>
<evidence type="ECO:0000256" key="18">
    <source>
        <dbReference type="SAM" id="Phobius"/>
    </source>
</evidence>
<feature type="region of interest" description="Disordered" evidence="17">
    <location>
        <begin position="1210"/>
        <end position="1237"/>
    </location>
</feature>
<dbReference type="InterPro" id="IPR018297">
    <property type="entry name" value="A/G_cyclase_CS"/>
</dbReference>
<dbReference type="CDD" id="cd07302">
    <property type="entry name" value="CHD"/>
    <property type="match status" value="1"/>
</dbReference>
<dbReference type="GO" id="GO:0009266">
    <property type="term" value="P:response to temperature stimulus"/>
    <property type="evidence" value="ECO:0007669"/>
    <property type="project" value="UniProtKB-ARBA"/>
</dbReference>
<dbReference type="GO" id="GO:0004383">
    <property type="term" value="F:guanylate cyclase activity"/>
    <property type="evidence" value="ECO:0007669"/>
    <property type="project" value="UniProtKB-EC"/>
</dbReference>
<keyword evidence="6" id="KW-0460">Magnesium</keyword>
<dbReference type="OrthoDB" id="1890790at2759"/>
<dbReference type="GO" id="GO:0001653">
    <property type="term" value="F:peptide receptor activity"/>
    <property type="evidence" value="ECO:0007669"/>
    <property type="project" value="TreeGrafter"/>
</dbReference>
<keyword evidence="4 18" id="KW-0812">Transmembrane</keyword>
<evidence type="ECO:0000256" key="12">
    <source>
        <dbReference type="ARBA" id="ARBA00023239"/>
    </source>
</evidence>
<dbReference type="InterPro" id="IPR011009">
    <property type="entry name" value="Kinase-like_dom_sf"/>
</dbReference>
<keyword evidence="9 18" id="KW-0472">Membrane</keyword>
<dbReference type="GO" id="GO:0004672">
    <property type="term" value="F:protein kinase activity"/>
    <property type="evidence" value="ECO:0007669"/>
    <property type="project" value="InterPro"/>
</dbReference>
<dbReference type="GO" id="GO:0009582">
    <property type="term" value="P:detection of abiotic stimulus"/>
    <property type="evidence" value="ECO:0007669"/>
    <property type="project" value="UniProtKB-ARBA"/>
</dbReference>
<keyword evidence="7 18" id="KW-1133">Transmembrane helix</keyword>
<dbReference type="Gene3D" id="3.40.50.2300">
    <property type="match status" value="2"/>
</dbReference>
<dbReference type="GO" id="GO:0005525">
    <property type="term" value="F:GTP binding"/>
    <property type="evidence" value="ECO:0007669"/>
    <property type="project" value="UniProtKB-KW"/>
</dbReference>
<dbReference type="PROSITE" id="PS50011">
    <property type="entry name" value="PROTEIN_KINASE_DOM"/>
    <property type="match status" value="1"/>
</dbReference>
<dbReference type="InterPro" id="IPR029787">
    <property type="entry name" value="Nucleotide_cyclase"/>
</dbReference>
<name>A0A8S9ZD38_9BILA</name>
<dbReference type="SUPFAM" id="SSF56112">
    <property type="entry name" value="Protein kinase-like (PK-like)"/>
    <property type="match status" value="1"/>
</dbReference>
<dbReference type="InterPro" id="IPR000719">
    <property type="entry name" value="Prot_kinase_dom"/>
</dbReference>
<dbReference type="Gene3D" id="3.30.70.1230">
    <property type="entry name" value="Nucleotide cyclase"/>
    <property type="match status" value="1"/>
</dbReference>
<dbReference type="Gene3D" id="1.10.510.10">
    <property type="entry name" value="Transferase(Phosphotransferase) domain 1"/>
    <property type="match status" value="1"/>
</dbReference>
<dbReference type="GO" id="GO:0009581">
    <property type="term" value="P:detection of external stimulus"/>
    <property type="evidence" value="ECO:0007669"/>
    <property type="project" value="UniProtKB-ARBA"/>
</dbReference>
<evidence type="ECO:0000256" key="16">
    <source>
        <dbReference type="SAM" id="Coils"/>
    </source>
</evidence>
<evidence type="ECO:0000256" key="13">
    <source>
        <dbReference type="ARBA" id="ARBA00023293"/>
    </source>
</evidence>
<evidence type="ECO:0000259" key="20">
    <source>
        <dbReference type="PROSITE" id="PS50125"/>
    </source>
</evidence>
<keyword evidence="22" id="KW-1185">Reference proteome</keyword>
<dbReference type="Proteomes" id="UP000605970">
    <property type="component" value="Unassembled WGS sequence"/>
</dbReference>
<dbReference type="GO" id="GO:0004016">
    <property type="term" value="F:adenylate cyclase activity"/>
    <property type="evidence" value="ECO:0007669"/>
    <property type="project" value="TreeGrafter"/>
</dbReference>
<evidence type="ECO:0000256" key="15">
    <source>
        <dbReference type="RuleBase" id="RU003431"/>
    </source>
</evidence>
<dbReference type="SUPFAM" id="SSF53822">
    <property type="entry name" value="Periplasmic binding protein-like I"/>
    <property type="match status" value="1"/>
</dbReference>
<keyword evidence="8" id="KW-0342">GTP-binding</keyword>
<feature type="domain" description="Protein kinase" evidence="19">
    <location>
        <begin position="605"/>
        <end position="954"/>
    </location>
</feature>
<evidence type="ECO:0000256" key="11">
    <source>
        <dbReference type="ARBA" id="ARBA00023180"/>
    </source>
</evidence>
<evidence type="ECO:0000256" key="5">
    <source>
        <dbReference type="ARBA" id="ARBA00022741"/>
    </source>
</evidence>
<evidence type="ECO:0000256" key="17">
    <source>
        <dbReference type="SAM" id="MobiDB-lite"/>
    </source>
</evidence>
<comment type="caution">
    <text evidence="21">The sequence shown here is derived from an EMBL/GenBank/DDBJ whole genome shotgun (WGS) entry which is preliminary data.</text>
</comment>
<dbReference type="PROSITE" id="PS00452">
    <property type="entry name" value="GUANYLATE_CYCLASE_1"/>
    <property type="match status" value="1"/>
</dbReference>
<feature type="domain" description="Guanylate cyclase" evidence="20">
    <location>
        <begin position="1024"/>
        <end position="1153"/>
    </location>
</feature>
<accession>A0A8S9ZD38</accession>
<protein>
    <recommendedName>
        <fullName evidence="3 15">Guanylate cyclase</fullName>
        <ecNumber evidence="3 15">4.6.1.2</ecNumber>
    </recommendedName>
</protein>
<dbReference type="InterPro" id="IPR001245">
    <property type="entry name" value="Ser-Thr/Tyr_kinase_cat_dom"/>
</dbReference>
<feature type="compositionally biased region" description="Polar residues" evidence="17">
    <location>
        <begin position="1210"/>
        <end position="1226"/>
    </location>
</feature>
<dbReference type="Pfam" id="PF07714">
    <property type="entry name" value="PK_Tyr_Ser-Thr"/>
    <property type="match status" value="1"/>
</dbReference>
<evidence type="ECO:0000256" key="14">
    <source>
        <dbReference type="RuleBase" id="RU000405"/>
    </source>
</evidence>
<dbReference type="AlphaFoldDB" id="A0A8S9ZD38"/>
<dbReference type="InterPro" id="IPR050401">
    <property type="entry name" value="Cyclic_nucleotide_synthase"/>
</dbReference>
<dbReference type="SUPFAM" id="SSF55073">
    <property type="entry name" value="Nucleotide cyclase"/>
    <property type="match status" value="1"/>
</dbReference>
<dbReference type="InterPro" id="IPR001054">
    <property type="entry name" value="A/G_cyclase"/>
</dbReference>
<dbReference type="FunFam" id="3.30.70.1230:FF:000035">
    <property type="entry name" value="Guanylate cyclase"/>
    <property type="match status" value="1"/>
</dbReference>
<sequence>MLICQPNKRDYLNKKNSFDFSSSSIFILIIKYILFKLNTFCFKIIIFYFHWSLLIYYFNLFYFLLFFKQINLQIINSFNTSLVTVGLIGVETLPSEQLLTMANQQLHLLNLTKEDIFKISIKTFDAGGICPKNVESISGSFQALQMIYNSNISTLFGPICSDDIELIERISTTKNLLLFDFWQNNKNRTSFYKKTSKNVIEISTMSLTNLVINLMSILSLFNWENIALVTCTNCGEISEPGESLELMLKEHKLEILLHIKLSLNKDGTNSSNIFASQLKELKEKARVVIVVLGDKLTDYIDYLNAMKILGFSFENEYSSILCITRYWPTEMELPWMLKTNGNYQLNKQMIELFQNNFVLVNDFYLNDKINNFIKQMDLSTDSNLENRNKLLQSIQLYESFWTYALALWNAYNNTINLFIYQNGTLLANSISQSLEGPFGQIILSGNKKRIAPFKFFSILEFNNQSQNYMKEIINISLTNDCSKAQLISNGICVGLIANFFSNNYFDKFPPDIPNCGFNGELCDHKKLIIIISSIIIATGLGAIIYFCFKRVKKGETNQMPYYVSEQLISFVDLKNNYGGSSSMSIHSLNNYNNEQLNNNNQLNQQENIQIFGSNSRGEPLVQSKHIGTLEQSYVIIECFNLKDRKISFDKKDMQLLFQMKQIIHDNINPFLGICVDRQFELMIIWKYCFRGNLEDLLFPKIDSTQTGGGGGIGASVASLTSEEGIAIRNRRSDSIDINFKSAFVRDIIKGLDFIHSSSIGYHGALTSSRCLIDSHWILKLSGFGTSRMLYKWRFNNKLNNGNKQFIQPLIPNNELHYYAPEFRKAIKLAVLRNKIEELEFSNLDGQSYDIYAFGAILYEILYRKRIVDTDNFNSINNGLEIIEDDICIFSSAAEEHLPIFSEFPNENSSISTIDGIIINERVHPDLVSLMKKCFGKTEQRPDANMVRKITDATLKMPGSLVDNFLKNMEQYTNNLENLVKEQTGKLEEEQQMVEQILLELLPKSVVDDLRLGLRVEPQFYGSVTVMYSDIVGFTSLCSESAPMEVVNLLNGMFRAFDEAISRHQAFKVETIGDAYMVASGVPQQMDNHVREIASVALMQREFLCHYEIPHRPSQYLHCRWGFNSGSVFTGVVGITAPRYCVFGTTVTLAAKMENSGQPDKIQLTLKSYQLLSDQFPEFKCLPRGGVRIEGVGTLLTYWLEGIEELNETNRTNDSNNGLQNVHQSIEISPPTPPSLIN</sequence>
<feature type="transmembrane region" description="Helical" evidence="18">
    <location>
        <begin position="527"/>
        <end position="548"/>
    </location>
</feature>
<feature type="coiled-coil region" evidence="16">
    <location>
        <begin position="961"/>
        <end position="999"/>
    </location>
</feature>
<evidence type="ECO:0000256" key="4">
    <source>
        <dbReference type="ARBA" id="ARBA00022692"/>
    </source>
</evidence>
<evidence type="ECO:0000256" key="3">
    <source>
        <dbReference type="ARBA" id="ARBA00012202"/>
    </source>
</evidence>
<dbReference type="EC" id="4.6.1.2" evidence="3 15"/>
<dbReference type="InterPro" id="IPR001828">
    <property type="entry name" value="ANF_lig-bd_rcpt"/>
</dbReference>
<proteinExistence type="inferred from homology"/>
<dbReference type="GO" id="GO:0043005">
    <property type="term" value="C:neuron projection"/>
    <property type="evidence" value="ECO:0007669"/>
    <property type="project" value="UniProtKB-ARBA"/>
</dbReference>
<evidence type="ECO:0000256" key="9">
    <source>
        <dbReference type="ARBA" id="ARBA00023136"/>
    </source>
</evidence>
<dbReference type="PANTHER" id="PTHR11920">
    <property type="entry name" value="GUANYLYL CYCLASE"/>
    <property type="match status" value="1"/>
</dbReference>
<evidence type="ECO:0000256" key="2">
    <source>
        <dbReference type="ARBA" id="ARBA00004479"/>
    </source>
</evidence>
<dbReference type="GO" id="GO:0042330">
    <property type="term" value="P:taxis"/>
    <property type="evidence" value="ECO:0007669"/>
    <property type="project" value="UniProtKB-ARBA"/>
</dbReference>
<comment type="catalytic activity">
    <reaction evidence="1 15">
        <text>GTP = 3',5'-cyclic GMP + diphosphate</text>
        <dbReference type="Rhea" id="RHEA:13665"/>
        <dbReference type="ChEBI" id="CHEBI:33019"/>
        <dbReference type="ChEBI" id="CHEBI:37565"/>
        <dbReference type="ChEBI" id="CHEBI:57746"/>
        <dbReference type="EC" id="4.6.1.2"/>
    </reaction>
</comment>
<dbReference type="SMART" id="SM00044">
    <property type="entry name" value="CYCc"/>
    <property type="match status" value="1"/>
</dbReference>
<keyword evidence="12 14" id="KW-0456">Lyase</keyword>
<keyword evidence="13 15" id="KW-0141">cGMP biosynthesis</keyword>
<keyword evidence="5" id="KW-0547">Nucleotide-binding</keyword>
<feature type="transmembrane region" description="Helical" evidence="18">
    <location>
        <begin position="20"/>
        <end position="37"/>
    </location>
</feature>
<feature type="transmembrane region" description="Helical" evidence="18">
    <location>
        <begin position="44"/>
        <end position="67"/>
    </location>
</feature>
<evidence type="ECO:0000256" key="7">
    <source>
        <dbReference type="ARBA" id="ARBA00022989"/>
    </source>
</evidence>
<organism evidence="21 22">
    <name type="scientific">Meloidogyne graminicola</name>
    <dbReference type="NCBI Taxonomy" id="189291"/>
    <lineage>
        <taxon>Eukaryota</taxon>
        <taxon>Metazoa</taxon>
        <taxon>Ecdysozoa</taxon>
        <taxon>Nematoda</taxon>
        <taxon>Chromadorea</taxon>
        <taxon>Rhabditida</taxon>
        <taxon>Tylenchina</taxon>
        <taxon>Tylenchomorpha</taxon>
        <taxon>Tylenchoidea</taxon>
        <taxon>Meloidogynidae</taxon>
        <taxon>Meloidogyninae</taxon>
        <taxon>Meloidogyne</taxon>
    </lineage>
</organism>
<gene>
    <name evidence="21" type="ORF">Mgra_00010046</name>
</gene>
<dbReference type="PROSITE" id="PS50125">
    <property type="entry name" value="GUANYLATE_CYCLASE_2"/>
    <property type="match status" value="1"/>
</dbReference>
<evidence type="ECO:0000256" key="8">
    <source>
        <dbReference type="ARBA" id="ARBA00023134"/>
    </source>
</evidence>
<keyword evidence="11" id="KW-0325">Glycoprotein</keyword>
<dbReference type="InterPro" id="IPR028082">
    <property type="entry name" value="Peripla_BP_I"/>
</dbReference>